<reference evidence="2 3" key="1">
    <citation type="submission" date="2016-10" db="EMBL/GenBank/DDBJ databases">
        <authorList>
            <person name="de Groot N.N."/>
        </authorList>
    </citation>
    <scope>NUCLEOTIDE SEQUENCE [LARGE SCALE GENOMIC DNA]</scope>
    <source>
        <strain evidence="2 3">DSM 22489</strain>
    </source>
</reference>
<sequence>MMDGDWVGGVLPRRSVALSVALMAATIAGGLAVRFSRLGLPGFVVKYGGSCLWALTIYWVVSTLLPRLHLYSAALVAGAISTGVEFLKLYRSPGLDAFRYTLAGILLLGRIFSWWDILAYLMAIGAGAWLDSWLRATRG</sequence>
<dbReference type="EMBL" id="FNVA01000008">
    <property type="protein sequence ID" value="SEG66736.1"/>
    <property type="molecule type" value="Genomic_DNA"/>
</dbReference>
<dbReference type="Proteomes" id="UP000236728">
    <property type="component" value="Unassembled WGS sequence"/>
</dbReference>
<proteinExistence type="predicted"/>
<organism evidence="2 3">
    <name type="scientific">Bryocella elongata</name>
    <dbReference type="NCBI Taxonomy" id="863522"/>
    <lineage>
        <taxon>Bacteria</taxon>
        <taxon>Pseudomonadati</taxon>
        <taxon>Acidobacteriota</taxon>
        <taxon>Terriglobia</taxon>
        <taxon>Terriglobales</taxon>
        <taxon>Acidobacteriaceae</taxon>
        <taxon>Bryocella</taxon>
    </lineage>
</organism>
<dbReference type="InterPro" id="IPR021257">
    <property type="entry name" value="DUF2809"/>
</dbReference>
<gene>
    <name evidence="2" type="ORF">SAMN05421819_4154</name>
</gene>
<evidence type="ECO:0000313" key="3">
    <source>
        <dbReference type="Proteomes" id="UP000236728"/>
    </source>
</evidence>
<evidence type="ECO:0000256" key="1">
    <source>
        <dbReference type="SAM" id="Phobius"/>
    </source>
</evidence>
<keyword evidence="1" id="KW-0472">Membrane</keyword>
<name>A0A1H6C2Y4_9BACT</name>
<evidence type="ECO:0008006" key="4">
    <source>
        <dbReference type="Google" id="ProtNLM"/>
    </source>
</evidence>
<keyword evidence="3" id="KW-1185">Reference proteome</keyword>
<feature type="transmembrane region" description="Helical" evidence="1">
    <location>
        <begin position="71"/>
        <end position="90"/>
    </location>
</feature>
<evidence type="ECO:0000313" key="2">
    <source>
        <dbReference type="EMBL" id="SEG66736.1"/>
    </source>
</evidence>
<dbReference type="Pfam" id="PF10990">
    <property type="entry name" value="DUF2809"/>
    <property type="match status" value="1"/>
</dbReference>
<dbReference type="AlphaFoldDB" id="A0A1H6C2Y4"/>
<feature type="transmembrane region" description="Helical" evidence="1">
    <location>
        <begin position="16"/>
        <end position="35"/>
    </location>
</feature>
<protein>
    <recommendedName>
        <fullName evidence="4">DUF2809 domain-containing protein</fullName>
    </recommendedName>
</protein>
<feature type="transmembrane region" description="Helical" evidence="1">
    <location>
        <begin position="47"/>
        <end position="65"/>
    </location>
</feature>
<keyword evidence="1" id="KW-1133">Transmembrane helix</keyword>
<feature type="transmembrane region" description="Helical" evidence="1">
    <location>
        <begin position="102"/>
        <end position="130"/>
    </location>
</feature>
<accession>A0A1H6C2Y4</accession>
<keyword evidence="1" id="KW-0812">Transmembrane</keyword>